<gene>
    <name evidence="5" type="ORF">H3H36_03795</name>
</gene>
<comment type="similarity">
    <text evidence="1">Belongs to the flagella basal body rod proteins family.</text>
</comment>
<dbReference type="GO" id="GO:0005198">
    <property type="term" value="F:structural molecule activity"/>
    <property type="evidence" value="ECO:0007669"/>
    <property type="project" value="InterPro"/>
</dbReference>
<evidence type="ECO:0000259" key="4">
    <source>
        <dbReference type="Pfam" id="PF06429"/>
    </source>
</evidence>
<feature type="domain" description="Flagellar basal-body/hook protein C-terminal" evidence="4">
    <location>
        <begin position="76"/>
        <end position="115"/>
    </location>
</feature>
<evidence type="ECO:0000313" key="5">
    <source>
        <dbReference type="EMBL" id="MBA5604483.1"/>
    </source>
</evidence>
<evidence type="ECO:0000256" key="1">
    <source>
        <dbReference type="ARBA" id="ARBA00009677"/>
    </source>
</evidence>
<comment type="caution">
    <text evidence="5">The sequence shown here is derived from an EMBL/GenBank/DDBJ whole genome shotgun (WGS) entry which is preliminary data.</text>
</comment>
<dbReference type="Proteomes" id="UP000566711">
    <property type="component" value="Unassembled WGS sequence"/>
</dbReference>
<dbReference type="AlphaFoldDB" id="A0A7W2EEI4"/>
<dbReference type="Pfam" id="PF06429">
    <property type="entry name" value="Flg_bbr_C"/>
    <property type="match status" value="1"/>
</dbReference>
<dbReference type="RefSeq" id="WP_182163021.1">
    <property type="nucleotide sequence ID" value="NZ_JACEZS010000002.1"/>
</dbReference>
<dbReference type="InterPro" id="IPR010930">
    <property type="entry name" value="Flg_bb/hook_C_dom"/>
</dbReference>
<sequence>MSIAALSAGLSGLNASQRALDTTAHNVANASTQGFQPRQAQFQEASPAGSGVTLSQQARAQAAATPAATSGALKGDSGTDLAKEATNALVYKAQFDLSAKVIKTTDQTLGSLINIKA</sequence>
<dbReference type="PANTHER" id="PTHR30033:SF1">
    <property type="entry name" value="FLAGELLAR HOOK-ASSOCIATED PROTEIN 1"/>
    <property type="match status" value="1"/>
</dbReference>
<dbReference type="Pfam" id="PF00460">
    <property type="entry name" value="Flg_bb_rod"/>
    <property type="match status" value="1"/>
</dbReference>
<accession>A0A7W2EEI4</accession>
<evidence type="ECO:0008006" key="7">
    <source>
        <dbReference type="Google" id="ProtNLM"/>
    </source>
</evidence>
<dbReference type="GO" id="GO:0009424">
    <property type="term" value="C:bacterial-type flagellum hook"/>
    <property type="evidence" value="ECO:0007669"/>
    <property type="project" value="InterPro"/>
</dbReference>
<dbReference type="InterPro" id="IPR002371">
    <property type="entry name" value="FlgK"/>
</dbReference>
<proteinExistence type="inferred from homology"/>
<dbReference type="InterPro" id="IPR001444">
    <property type="entry name" value="Flag_bb_rod_N"/>
</dbReference>
<protein>
    <recommendedName>
        <fullName evidence="7">Flagellar basal body rod protein</fullName>
    </recommendedName>
</protein>
<reference evidence="5 6" key="1">
    <citation type="submission" date="2020-07" db="EMBL/GenBank/DDBJ databases">
        <title>Novel species isolated from subtropical streams in China.</title>
        <authorList>
            <person name="Lu H."/>
        </authorList>
    </citation>
    <scope>NUCLEOTIDE SEQUENCE [LARGE SCALE GENOMIC DNA]</scope>
    <source>
        <strain evidence="5 6">FT3S</strain>
    </source>
</reference>
<feature type="compositionally biased region" description="Polar residues" evidence="2">
    <location>
        <begin position="24"/>
        <end position="44"/>
    </location>
</feature>
<feature type="domain" description="Flagellar basal body rod protein N-terminal" evidence="3">
    <location>
        <begin position="8"/>
        <end position="36"/>
    </location>
</feature>
<organism evidence="5 6">
    <name type="scientific">Rugamonas fusca</name>
    <dbReference type="NCBI Taxonomy" id="2758568"/>
    <lineage>
        <taxon>Bacteria</taxon>
        <taxon>Pseudomonadati</taxon>
        <taxon>Pseudomonadota</taxon>
        <taxon>Betaproteobacteria</taxon>
        <taxon>Burkholderiales</taxon>
        <taxon>Oxalobacteraceae</taxon>
        <taxon>Telluria group</taxon>
        <taxon>Rugamonas</taxon>
    </lineage>
</organism>
<evidence type="ECO:0000313" key="6">
    <source>
        <dbReference type="Proteomes" id="UP000566711"/>
    </source>
</evidence>
<evidence type="ECO:0000256" key="2">
    <source>
        <dbReference type="SAM" id="MobiDB-lite"/>
    </source>
</evidence>
<evidence type="ECO:0000259" key="3">
    <source>
        <dbReference type="Pfam" id="PF00460"/>
    </source>
</evidence>
<feature type="compositionally biased region" description="Low complexity" evidence="2">
    <location>
        <begin position="56"/>
        <end position="68"/>
    </location>
</feature>
<feature type="region of interest" description="Disordered" evidence="2">
    <location>
        <begin position="24"/>
        <end position="78"/>
    </location>
</feature>
<dbReference type="GO" id="GO:0044780">
    <property type="term" value="P:bacterial-type flagellum assembly"/>
    <property type="evidence" value="ECO:0007669"/>
    <property type="project" value="InterPro"/>
</dbReference>
<dbReference type="PANTHER" id="PTHR30033">
    <property type="entry name" value="FLAGELLAR HOOK-ASSOCIATED PROTEIN 1"/>
    <property type="match status" value="1"/>
</dbReference>
<keyword evidence="6" id="KW-1185">Reference proteome</keyword>
<dbReference type="EMBL" id="JACEZS010000002">
    <property type="protein sequence ID" value="MBA5604483.1"/>
    <property type="molecule type" value="Genomic_DNA"/>
</dbReference>
<name>A0A7W2EEI4_9BURK</name>